<feature type="compositionally biased region" description="Polar residues" evidence="2">
    <location>
        <begin position="161"/>
        <end position="170"/>
    </location>
</feature>
<dbReference type="Gramene" id="AET5Gv20990500.6">
    <property type="protein sequence ID" value="AET5Gv20990500.6"/>
    <property type="gene ID" value="AET5Gv20990500"/>
</dbReference>
<dbReference type="Proteomes" id="UP000015105">
    <property type="component" value="Chromosome 5D"/>
</dbReference>
<feature type="region of interest" description="Disordered" evidence="2">
    <location>
        <begin position="140"/>
        <end position="170"/>
    </location>
</feature>
<keyword evidence="6" id="KW-1185">Reference proteome</keyword>
<feature type="domain" description="CCHC-type" evidence="4">
    <location>
        <begin position="88"/>
        <end position="103"/>
    </location>
</feature>
<feature type="domain" description="CCHC-type" evidence="4">
    <location>
        <begin position="126"/>
        <end position="140"/>
    </location>
</feature>
<sequence>MIFLVPFTLYFILVIIVVSLLITRASHVFLLVLDRGQISQGGSSCGFFKWCDDQQQPRTAAPLQGGSSPYQAGATPTNQSMSKSSSGCFKCGQENHWAKDCPNQSSDPYSDKGGRALSSATSSDGCFKCGKAGHWSRDCPVANSGGGGGGAVASNVKSSSTLGSWNSRRY</sequence>
<dbReference type="InterPro" id="IPR001878">
    <property type="entry name" value="Znf_CCHC"/>
</dbReference>
<evidence type="ECO:0000259" key="4">
    <source>
        <dbReference type="PROSITE" id="PS50158"/>
    </source>
</evidence>
<reference evidence="5" key="5">
    <citation type="journal article" date="2021" name="G3 (Bethesda)">
        <title>Aegilops tauschii genome assembly Aet v5.0 features greater sequence contiguity and improved annotation.</title>
        <authorList>
            <person name="Wang L."/>
            <person name="Zhu T."/>
            <person name="Rodriguez J.C."/>
            <person name="Deal K.R."/>
            <person name="Dubcovsky J."/>
            <person name="McGuire P.E."/>
            <person name="Lux T."/>
            <person name="Spannagl M."/>
            <person name="Mayer K.F.X."/>
            <person name="Baldrich P."/>
            <person name="Meyers B.C."/>
            <person name="Huo N."/>
            <person name="Gu Y.Q."/>
            <person name="Zhou H."/>
            <person name="Devos K.M."/>
            <person name="Bennetzen J.L."/>
            <person name="Unver T."/>
            <person name="Budak H."/>
            <person name="Gulick P.J."/>
            <person name="Galiba G."/>
            <person name="Kalapos B."/>
            <person name="Nelson D.R."/>
            <person name="Li P."/>
            <person name="You F.M."/>
            <person name="Luo M.C."/>
            <person name="Dvorak J."/>
        </authorList>
    </citation>
    <scope>NUCLEOTIDE SEQUENCE [LARGE SCALE GENOMIC DNA]</scope>
    <source>
        <strain evidence="5">cv. AL8/78</strain>
    </source>
</reference>
<dbReference type="Pfam" id="PF00098">
    <property type="entry name" value="zf-CCHC"/>
    <property type="match status" value="2"/>
</dbReference>
<dbReference type="GO" id="GO:0008270">
    <property type="term" value="F:zinc ion binding"/>
    <property type="evidence" value="ECO:0007669"/>
    <property type="project" value="UniProtKB-KW"/>
</dbReference>
<keyword evidence="1" id="KW-0863">Zinc-finger</keyword>
<proteinExistence type="predicted"/>
<dbReference type="AlphaFoldDB" id="A0A453M009"/>
<feature type="transmembrane region" description="Helical" evidence="3">
    <location>
        <begin position="6"/>
        <end position="33"/>
    </location>
</feature>
<evidence type="ECO:0000313" key="6">
    <source>
        <dbReference type="Proteomes" id="UP000015105"/>
    </source>
</evidence>
<accession>A0A453M009</accession>
<evidence type="ECO:0000256" key="2">
    <source>
        <dbReference type="SAM" id="MobiDB-lite"/>
    </source>
</evidence>
<name>A0A453M009_AEGTS</name>
<reference evidence="5" key="3">
    <citation type="journal article" date="2017" name="Nature">
        <title>Genome sequence of the progenitor of the wheat D genome Aegilops tauschii.</title>
        <authorList>
            <person name="Luo M.C."/>
            <person name="Gu Y.Q."/>
            <person name="Puiu D."/>
            <person name="Wang H."/>
            <person name="Twardziok S.O."/>
            <person name="Deal K.R."/>
            <person name="Huo N."/>
            <person name="Zhu T."/>
            <person name="Wang L."/>
            <person name="Wang Y."/>
            <person name="McGuire P.E."/>
            <person name="Liu S."/>
            <person name="Long H."/>
            <person name="Ramasamy R.K."/>
            <person name="Rodriguez J.C."/>
            <person name="Van S.L."/>
            <person name="Yuan L."/>
            <person name="Wang Z."/>
            <person name="Xia Z."/>
            <person name="Xiao L."/>
            <person name="Anderson O.D."/>
            <person name="Ouyang S."/>
            <person name="Liang Y."/>
            <person name="Zimin A.V."/>
            <person name="Pertea G."/>
            <person name="Qi P."/>
            <person name="Bennetzen J.L."/>
            <person name="Dai X."/>
            <person name="Dawson M.W."/>
            <person name="Muller H.G."/>
            <person name="Kugler K."/>
            <person name="Rivarola-Duarte L."/>
            <person name="Spannagl M."/>
            <person name="Mayer K.F.X."/>
            <person name="Lu F.H."/>
            <person name="Bevan M.W."/>
            <person name="Leroy P."/>
            <person name="Li P."/>
            <person name="You F.M."/>
            <person name="Sun Q."/>
            <person name="Liu Z."/>
            <person name="Lyons E."/>
            <person name="Wicker T."/>
            <person name="Salzberg S.L."/>
            <person name="Devos K.M."/>
            <person name="Dvorak J."/>
        </authorList>
    </citation>
    <scope>NUCLEOTIDE SEQUENCE [LARGE SCALE GENOMIC DNA]</scope>
    <source>
        <strain evidence="5">cv. AL8/78</strain>
    </source>
</reference>
<protein>
    <recommendedName>
        <fullName evidence="4">CCHC-type domain-containing protein</fullName>
    </recommendedName>
</protein>
<dbReference type="SUPFAM" id="SSF57756">
    <property type="entry name" value="Retrovirus zinc finger-like domains"/>
    <property type="match status" value="1"/>
</dbReference>
<keyword evidence="1" id="KW-0479">Metal-binding</keyword>
<keyword evidence="1" id="KW-0862">Zinc</keyword>
<dbReference type="EnsemblPlants" id="AET5Gv20990500.6">
    <property type="protein sequence ID" value="AET5Gv20990500.6"/>
    <property type="gene ID" value="AET5Gv20990500"/>
</dbReference>
<reference evidence="5" key="4">
    <citation type="submission" date="2019-03" db="UniProtKB">
        <authorList>
            <consortium name="EnsemblPlants"/>
        </authorList>
    </citation>
    <scope>IDENTIFICATION</scope>
</reference>
<dbReference type="GO" id="GO:0003676">
    <property type="term" value="F:nucleic acid binding"/>
    <property type="evidence" value="ECO:0007669"/>
    <property type="project" value="InterPro"/>
</dbReference>
<dbReference type="InterPro" id="IPR036875">
    <property type="entry name" value="Znf_CCHC_sf"/>
</dbReference>
<dbReference type="PROSITE" id="PS50158">
    <property type="entry name" value="ZF_CCHC"/>
    <property type="match status" value="2"/>
</dbReference>
<evidence type="ECO:0000313" key="5">
    <source>
        <dbReference type="EnsemblPlants" id="AET5Gv20990500.6"/>
    </source>
</evidence>
<evidence type="ECO:0000256" key="1">
    <source>
        <dbReference type="PROSITE-ProRule" id="PRU00047"/>
    </source>
</evidence>
<feature type="region of interest" description="Disordered" evidence="2">
    <location>
        <begin position="58"/>
        <end position="88"/>
    </location>
</feature>
<feature type="compositionally biased region" description="Polar residues" evidence="2">
    <location>
        <begin position="65"/>
        <end position="87"/>
    </location>
</feature>
<dbReference type="PANTHER" id="PTHR33680:SF1">
    <property type="entry name" value="OS05G0489500 PROTEIN"/>
    <property type="match status" value="1"/>
</dbReference>
<keyword evidence="3" id="KW-0472">Membrane</keyword>
<dbReference type="Gene3D" id="4.10.60.10">
    <property type="entry name" value="Zinc finger, CCHC-type"/>
    <property type="match status" value="2"/>
</dbReference>
<keyword evidence="3" id="KW-0812">Transmembrane</keyword>
<reference evidence="6" key="1">
    <citation type="journal article" date="2014" name="Science">
        <title>Ancient hybridizations among the ancestral genomes of bread wheat.</title>
        <authorList>
            <consortium name="International Wheat Genome Sequencing Consortium,"/>
            <person name="Marcussen T."/>
            <person name="Sandve S.R."/>
            <person name="Heier L."/>
            <person name="Spannagl M."/>
            <person name="Pfeifer M."/>
            <person name="Jakobsen K.S."/>
            <person name="Wulff B.B."/>
            <person name="Steuernagel B."/>
            <person name="Mayer K.F."/>
            <person name="Olsen O.A."/>
        </authorList>
    </citation>
    <scope>NUCLEOTIDE SEQUENCE [LARGE SCALE GENOMIC DNA]</scope>
    <source>
        <strain evidence="6">cv. AL8/78</strain>
    </source>
</reference>
<keyword evidence="3" id="KW-1133">Transmembrane helix</keyword>
<evidence type="ECO:0000256" key="3">
    <source>
        <dbReference type="SAM" id="Phobius"/>
    </source>
</evidence>
<organism evidence="5 6">
    <name type="scientific">Aegilops tauschii subsp. strangulata</name>
    <name type="common">Goatgrass</name>
    <dbReference type="NCBI Taxonomy" id="200361"/>
    <lineage>
        <taxon>Eukaryota</taxon>
        <taxon>Viridiplantae</taxon>
        <taxon>Streptophyta</taxon>
        <taxon>Embryophyta</taxon>
        <taxon>Tracheophyta</taxon>
        <taxon>Spermatophyta</taxon>
        <taxon>Magnoliopsida</taxon>
        <taxon>Liliopsida</taxon>
        <taxon>Poales</taxon>
        <taxon>Poaceae</taxon>
        <taxon>BOP clade</taxon>
        <taxon>Pooideae</taxon>
        <taxon>Triticodae</taxon>
        <taxon>Triticeae</taxon>
        <taxon>Triticinae</taxon>
        <taxon>Aegilops</taxon>
    </lineage>
</organism>
<dbReference type="PANTHER" id="PTHR33680">
    <property type="entry name" value="OS07G0190500 PROTEIN"/>
    <property type="match status" value="1"/>
</dbReference>
<dbReference type="SMART" id="SM00343">
    <property type="entry name" value="ZnF_C2HC"/>
    <property type="match status" value="2"/>
</dbReference>
<reference evidence="6" key="2">
    <citation type="journal article" date="2017" name="Nat. Plants">
        <title>The Aegilops tauschii genome reveals multiple impacts of transposons.</title>
        <authorList>
            <person name="Zhao G."/>
            <person name="Zou C."/>
            <person name="Li K."/>
            <person name="Wang K."/>
            <person name="Li T."/>
            <person name="Gao L."/>
            <person name="Zhang X."/>
            <person name="Wang H."/>
            <person name="Yang Z."/>
            <person name="Liu X."/>
            <person name="Jiang W."/>
            <person name="Mao L."/>
            <person name="Kong X."/>
            <person name="Jiao Y."/>
            <person name="Jia J."/>
        </authorList>
    </citation>
    <scope>NUCLEOTIDE SEQUENCE [LARGE SCALE GENOMIC DNA]</scope>
    <source>
        <strain evidence="6">cv. AL8/78</strain>
    </source>
</reference>